<dbReference type="AlphaFoldDB" id="A0A0B8Z8Q6"/>
<comment type="caution">
    <text evidence="1">The sequence shown here is derived from an EMBL/GenBank/DDBJ whole genome shotgun (WGS) entry which is preliminary data.</text>
</comment>
<evidence type="ECO:0000313" key="2">
    <source>
        <dbReference type="Proteomes" id="UP000031338"/>
    </source>
</evidence>
<sequence>MKATDNTIAMTFGQTKGGQDKRRAAAAGNATAVHGLRITRDLHEAEAALDEALIRQANLLATMVRARREAPVGPFTGQEALLRLAASQKAVLDASGELARVHGKLADVGREMGSGLVDDCPPKGSLGDAAHPVALVDAA</sequence>
<keyword evidence="2" id="KW-1185">Reference proteome</keyword>
<dbReference type="PATRIC" id="fig|48936.3.peg.4088"/>
<dbReference type="RefSeq" id="WP_052242691.1">
    <property type="nucleotide sequence ID" value="NZ_JRVC01000027.1"/>
</dbReference>
<organism evidence="1 2">
    <name type="scientific">Novosphingobium subterraneum</name>
    <dbReference type="NCBI Taxonomy" id="48936"/>
    <lineage>
        <taxon>Bacteria</taxon>
        <taxon>Pseudomonadati</taxon>
        <taxon>Pseudomonadota</taxon>
        <taxon>Alphaproteobacteria</taxon>
        <taxon>Sphingomonadales</taxon>
        <taxon>Sphingomonadaceae</taxon>
        <taxon>Novosphingobium</taxon>
    </lineage>
</organism>
<name>A0A0B8Z8Q6_9SPHN</name>
<dbReference type="EMBL" id="JRVC01000027">
    <property type="protein sequence ID" value="KHS42620.1"/>
    <property type="molecule type" value="Genomic_DNA"/>
</dbReference>
<reference evidence="1 2" key="1">
    <citation type="submission" date="2014-10" db="EMBL/GenBank/DDBJ databases">
        <title>Draft genome sequence of Novosphingobium subterraneum DSM 12447.</title>
        <authorList>
            <person name="Gan H.M."/>
            <person name="Gan H.Y."/>
            <person name="Savka M.A."/>
        </authorList>
    </citation>
    <scope>NUCLEOTIDE SEQUENCE [LARGE SCALE GENOMIC DNA]</scope>
    <source>
        <strain evidence="1 2">DSM 12447</strain>
    </source>
</reference>
<gene>
    <name evidence="1" type="ORF">NJ75_04057</name>
</gene>
<dbReference type="STRING" id="48936.NJ75_04057"/>
<accession>A0A0B8Z8Q6</accession>
<dbReference type="Proteomes" id="UP000031338">
    <property type="component" value="Unassembled WGS sequence"/>
</dbReference>
<protein>
    <submittedName>
        <fullName evidence="1">Uncharacterized protein</fullName>
    </submittedName>
</protein>
<evidence type="ECO:0000313" key="1">
    <source>
        <dbReference type="EMBL" id="KHS42620.1"/>
    </source>
</evidence>
<proteinExistence type="predicted"/>